<comment type="caution">
    <text evidence="2">The sequence shown here is derived from an EMBL/GenBank/DDBJ whole genome shotgun (WGS) entry which is preliminary data.</text>
</comment>
<evidence type="ECO:0000256" key="1">
    <source>
        <dbReference type="SAM" id="MobiDB-lite"/>
    </source>
</evidence>
<organism evidence="2 3">
    <name type="scientific">Liparis tanakae</name>
    <name type="common">Tanaka's snailfish</name>
    <dbReference type="NCBI Taxonomy" id="230148"/>
    <lineage>
        <taxon>Eukaryota</taxon>
        <taxon>Metazoa</taxon>
        <taxon>Chordata</taxon>
        <taxon>Craniata</taxon>
        <taxon>Vertebrata</taxon>
        <taxon>Euteleostomi</taxon>
        <taxon>Actinopterygii</taxon>
        <taxon>Neopterygii</taxon>
        <taxon>Teleostei</taxon>
        <taxon>Neoteleostei</taxon>
        <taxon>Acanthomorphata</taxon>
        <taxon>Eupercaria</taxon>
        <taxon>Perciformes</taxon>
        <taxon>Cottioidei</taxon>
        <taxon>Cottales</taxon>
        <taxon>Liparidae</taxon>
        <taxon>Liparis</taxon>
    </lineage>
</organism>
<accession>A0A4Z2F1P8</accession>
<feature type="compositionally biased region" description="Polar residues" evidence="1">
    <location>
        <begin position="14"/>
        <end position="26"/>
    </location>
</feature>
<name>A0A4Z2F1P8_9TELE</name>
<feature type="region of interest" description="Disordered" evidence="1">
    <location>
        <begin position="14"/>
        <end position="34"/>
    </location>
</feature>
<feature type="compositionally biased region" description="Polar residues" evidence="1">
    <location>
        <begin position="122"/>
        <end position="134"/>
    </location>
</feature>
<protein>
    <submittedName>
        <fullName evidence="2">Uncharacterized protein</fullName>
    </submittedName>
</protein>
<dbReference type="EMBL" id="SRLO01001929">
    <property type="protein sequence ID" value="TNN34594.1"/>
    <property type="molecule type" value="Genomic_DNA"/>
</dbReference>
<dbReference type="Proteomes" id="UP000314294">
    <property type="component" value="Unassembled WGS sequence"/>
</dbReference>
<reference evidence="2 3" key="1">
    <citation type="submission" date="2019-03" db="EMBL/GenBank/DDBJ databases">
        <title>First draft genome of Liparis tanakae, snailfish: a comprehensive survey of snailfish specific genes.</title>
        <authorList>
            <person name="Kim W."/>
            <person name="Song I."/>
            <person name="Jeong J.-H."/>
            <person name="Kim D."/>
            <person name="Kim S."/>
            <person name="Ryu S."/>
            <person name="Song J.Y."/>
            <person name="Lee S.K."/>
        </authorList>
    </citation>
    <scope>NUCLEOTIDE SEQUENCE [LARGE SCALE GENOMIC DNA]</scope>
    <source>
        <tissue evidence="2">Muscle</tissue>
    </source>
</reference>
<keyword evidence="3" id="KW-1185">Reference proteome</keyword>
<gene>
    <name evidence="2" type="ORF">EYF80_055246</name>
</gene>
<dbReference type="AlphaFoldDB" id="A0A4Z2F1P8"/>
<feature type="region of interest" description="Disordered" evidence="1">
    <location>
        <begin position="115"/>
        <end position="134"/>
    </location>
</feature>
<sequence>MTGKMCQGVVPACQQTSCSPSQNPEGNCSGPCEGSKAAREYENTGFIVDNKSRWLGATKGRTDRRGGFDGFDRSLEDFARQAQASPRMPSQLDPLMKKRSDWVMAAMLERSVALGPWDTDTRSVPSSPSQRPWV</sequence>
<evidence type="ECO:0000313" key="3">
    <source>
        <dbReference type="Proteomes" id="UP000314294"/>
    </source>
</evidence>
<evidence type="ECO:0000313" key="2">
    <source>
        <dbReference type="EMBL" id="TNN34594.1"/>
    </source>
</evidence>
<proteinExistence type="predicted"/>